<organism evidence="1 2">
    <name type="scientific">Eumeta variegata</name>
    <name type="common">Bagworm moth</name>
    <name type="synonym">Eumeta japonica</name>
    <dbReference type="NCBI Taxonomy" id="151549"/>
    <lineage>
        <taxon>Eukaryota</taxon>
        <taxon>Metazoa</taxon>
        <taxon>Ecdysozoa</taxon>
        <taxon>Arthropoda</taxon>
        <taxon>Hexapoda</taxon>
        <taxon>Insecta</taxon>
        <taxon>Pterygota</taxon>
        <taxon>Neoptera</taxon>
        <taxon>Endopterygota</taxon>
        <taxon>Lepidoptera</taxon>
        <taxon>Glossata</taxon>
        <taxon>Ditrysia</taxon>
        <taxon>Tineoidea</taxon>
        <taxon>Psychidae</taxon>
        <taxon>Oiketicinae</taxon>
        <taxon>Eumeta</taxon>
    </lineage>
</organism>
<evidence type="ECO:0000313" key="1">
    <source>
        <dbReference type="EMBL" id="GBP54920.1"/>
    </source>
</evidence>
<accession>A0A4C1WVL1</accession>
<proteinExistence type="predicted"/>
<dbReference type="Proteomes" id="UP000299102">
    <property type="component" value="Unassembled WGS sequence"/>
</dbReference>
<reference evidence="1 2" key="1">
    <citation type="journal article" date="2019" name="Commun. Biol.">
        <title>The bagworm genome reveals a unique fibroin gene that provides high tensile strength.</title>
        <authorList>
            <person name="Kono N."/>
            <person name="Nakamura H."/>
            <person name="Ohtoshi R."/>
            <person name="Tomita M."/>
            <person name="Numata K."/>
            <person name="Arakawa K."/>
        </authorList>
    </citation>
    <scope>NUCLEOTIDE SEQUENCE [LARGE SCALE GENOMIC DNA]</scope>
</reference>
<dbReference type="AlphaFoldDB" id="A0A4C1WVL1"/>
<name>A0A4C1WVL1_EUMVA</name>
<evidence type="ECO:0000313" key="2">
    <source>
        <dbReference type="Proteomes" id="UP000299102"/>
    </source>
</evidence>
<protein>
    <submittedName>
        <fullName evidence="1">Uncharacterized protein</fullName>
    </submittedName>
</protein>
<gene>
    <name evidence="1" type="ORF">EVAR_29762_1</name>
</gene>
<dbReference type="EMBL" id="BGZK01000657">
    <property type="protein sequence ID" value="GBP54920.1"/>
    <property type="molecule type" value="Genomic_DNA"/>
</dbReference>
<keyword evidence="2" id="KW-1185">Reference proteome</keyword>
<comment type="caution">
    <text evidence="1">The sequence shown here is derived from an EMBL/GenBank/DDBJ whole genome shotgun (WGS) entry which is preliminary data.</text>
</comment>
<sequence length="124" mass="13685">MSKAHFKTNLRNPNITGFPCSIVEYYWSPFSSIVGLRKSFVFKVPLKAITISSNMARIPPKWADSPSSPSTKPIPSITYPIPSQEYSNVLVAPLGLRVSMGGDDHLLSVYVRLNKLTSSFVAQP</sequence>